<evidence type="ECO:0000259" key="9">
    <source>
        <dbReference type="Pfam" id="PF18052"/>
    </source>
</evidence>
<sequence>MAEAAVSFAVETLGNLAIQKVAFLQGVEGQVNWLKNELKRMQSFLKDAAEKQVNDASIRDWISEIRELAQDAEDVIESFILKVETPRKSRGLLGRCACFPKHVYHLDKLGQEIEDIRDRLQAIESSRKRYGIEDLGGGTTLMSRRSEVVEKRQLSHWQRDKDVVGLEEDVEHLLQRALLQEWEDLSVATIVGMGGLGKSTLAREVYNHADVVARFECRAWVVVSREFNPKEIIKGLMLQLVEPQKQREILEIMEKSDLQNVKHMLHEQLKGKRFFIVLDDIWQEEAWESLSSAFPCEERASRLLLTSRSRDIPRHARYVHELQLLDPDKSWKLFLKKAFIKNTNVKCTEDMENIGREILRKCNGLPLAITVVGGLLVKQRQSESEWERLLKGLNSHLGRSGSSVSAILELSYQDLPPQLKSCFLCLGFFKEDAVIRASKLVNLWIAEGLLSQKGEEKERVEEIARSYLDELINRNMVQVKELGKFDRVKSCNVHDLLHKLSITKAKEEISFEILSRVSHNTWINLVIVLSIVAQEASFTLQTTVFVLFLYMELGKLMIVHLIGRALDSLRAEINSDVGKLCTSLAILENLVCLNLRGPNSRYTPSLDRLSLLHSLTQLKLDVSLTKLPDATNFPPNLSYLSLHETLLEEDPMPVLQELPKLLYLKMRDAYFGEVMVISQKGFPKLKVLSLHLLGELRNIEVERGAMRELKRLEIYKCPHLESLPKELQFMTSLKELKMVTTTEVASKLQGVDSHIISNIPSLNLVGVSYDSCFIITKRRFIEELCLLVKSSIDKVNVDSSGASSSATGVRKGKTFMLGLIEQLTEKEQRMEKEQPVPRSRASSSEQEDNISEAELMELINKLQHASH</sequence>
<name>A0AAW2LUK3_9LAMI</name>
<organism evidence="12">
    <name type="scientific">Sesamum calycinum</name>
    <dbReference type="NCBI Taxonomy" id="2727403"/>
    <lineage>
        <taxon>Eukaryota</taxon>
        <taxon>Viridiplantae</taxon>
        <taxon>Streptophyta</taxon>
        <taxon>Embryophyta</taxon>
        <taxon>Tracheophyta</taxon>
        <taxon>Spermatophyta</taxon>
        <taxon>Magnoliopsida</taxon>
        <taxon>eudicotyledons</taxon>
        <taxon>Gunneridae</taxon>
        <taxon>Pentapetalae</taxon>
        <taxon>asterids</taxon>
        <taxon>lamiids</taxon>
        <taxon>Lamiales</taxon>
        <taxon>Pedaliaceae</taxon>
        <taxon>Sesamum</taxon>
    </lineage>
</organism>
<accession>A0AAW2LUK3</accession>
<reference evidence="12" key="2">
    <citation type="journal article" date="2024" name="Plant">
        <title>Genomic evolution and insights into agronomic trait innovations of Sesamum species.</title>
        <authorList>
            <person name="Miao H."/>
            <person name="Wang L."/>
            <person name="Qu L."/>
            <person name="Liu H."/>
            <person name="Sun Y."/>
            <person name="Le M."/>
            <person name="Wang Q."/>
            <person name="Wei S."/>
            <person name="Zheng Y."/>
            <person name="Lin W."/>
            <person name="Duan Y."/>
            <person name="Cao H."/>
            <person name="Xiong S."/>
            <person name="Wang X."/>
            <person name="Wei L."/>
            <person name="Li C."/>
            <person name="Ma Q."/>
            <person name="Ju M."/>
            <person name="Zhao R."/>
            <person name="Li G."/>
            <person name="Mu C."/>
            <person name="Tian Q."/>
            <person name="Mei H."/>
            <person name="Zhang T."/>
            <person name="Gao T."/>
            <person name="Zhang H."/>
        </authorList>
    </citation>
    <scope>NUCLEOTIDE SEQUENCE</scope>
    <source>
        <strain evidence="12">KEN8</strain>
    </source>
</reference>
<feature type="domain" description="NB-ARC" evidence="8">
    <location>
        <begin position="168"/>
        <end position="342"/>
    </location>
</feature>
<evidence type="ECO:0000256" key="5">
    <source>
        <dbReference type="ARBA" id="ARBA00022821"/>
    </source>
</evidence>
<dbReference type="InterPro" id="IPR002182">
    <property type="entry name" value="NB-ARC"/>
</dbReference>
<keyword evidence="6" id="KW-0067">ATP-binding</keyword>
<evidence type="ECO:0000256" key="3">
    <source>
        <dbReference type="ARBA" id="ARBA00022737"/>
    </source>
</evidence>
<keyword evidence="3" id="KW-0677">Repeat</keyword>
<dbReference type="InterPro" id="IPR055414">
    <property type="entry name" value="LRR_R13L4/SHOC2-like"/>
</dbReference>
<comment type="similarity">
    <text evidence="1">Belongs to the disease resistance NB-LRR family.</text>
</comment>
<dbReference type="GO" id="GO:0043531">
    <property type="term" value="F:ADP binding"/>
    <property type="evidence" value="ECO:0007669"/>
    <property type="project" value="InterPro"/>
</dbReference>
<dbReference type="Gene3D" id="3.80.10.10">
    <property type="entry name" value="Ribonuclease Inhibitor"/>
    <property type="match status" value="1"/>
</dbReference>
<dbReference type="Gene3D" id="1.10.10.10">
    <property type="entry name" value="Winged helix-like DNA-binding domain superfamily/Winged helix DNA-binding domain"/>
    <property type="match status" value="1"/>
</dbReference>
<evidence type="ECO:0000256" key="2">
    <source>
        <dbReference type="ARBA" id="ARBA00022614"/>
    </source>
</evidence>
<dbReference type="InterPro" id="IPR044974">
    <property type="entry name" value="Disease_R_plants"/>
</dbReference>
<gene>
    <name evidence="12" type="ORF">Scaly_2538700</name>
</gene>
<evidence type="ECO:0000259" key="10">
    <source>
        <dbReference type="Pfam" id="PF23559"/>
    </source>
</evidence>
<keyword evidence="5" id="KW-0611">Plant defense</keyword>
<evidence type="ECO:0000256" key="7">
    <source>
        <dbReference type="SAM" id="MobiDB-lite"/>
    </source>
</evidence>
<dbReference type="SUPFAM" id="SSF52058">
    <property type="entry name" value="L domain-like"/>
    <property type="match status" value="1"/>
</dbReference>
<proteinExistence type="inferred from homology"/>
<comment type="caution">
    <text evidence="12">The sequence shown here is derived from an EMBL/GenBank/DDBJ whole genome shotgun (WGS) entry which is preliminary data.</text>
</comment>
<dbReference type="InterPro" id="IPR036388">
    <property type="entry name" value="WH-like_DNA-bd_sf"/>
</dbReference>
<dbReference type="SUPFAM" id="SSF52540">
    <property type="entry name" value="P-loop containing nucleoside triphosphate hydrolases"/>
    <property type="match status" value="1"/>
</dbReference>
<reference evidence="12" key="1">
    <citation type="submission" date="2020-06" db="EMBL/GenBank/DDBJ databases">
        <authorList>
            <person name="Li T."/>
            <person name="Hu X."/>
            <person name="Zhang T."/>
            <person name="Song X."/>
            <person name="Zhang H."/>
            <person name="Dai N."/>
            <person name="Sheng W."/>
            <person name="Hou X."/>
            <person name="Wei L."/>
        </authorList>
    </citation>
    <scope>NUCLEOTIDE SEQUENCE</scope>
    <source>
        <strain evidence="12">KEN8</strain>
        <tissue evidence="12">Leaf</tissue>
    </source>
</reference>
<dbReference type="PANTHER" id="PTHR23155">
    <property type="entry name" value="DISEASE RESISTANCE PROTEIN RP"/>
    <property type="match status" value="1"/>
</dbReference>
<dbReference type="AlphaFoldDB" id="A0AAW2LUK3"/>
<dbReference type="InterPro" id="IPR041118">
    <property type="entry name" value="Rx_N"/>
</dbReference>
<dbReference type="FunFam" id="1.10.10.10:FF:000322">
    <property type="entry name" value="Probable disease resistance protein At1g63360"/>
    <property type="match status" value="1"/>
</dbReference>
<dbReference type="InterPro" id="IPR038005">
    <property type="entry name" value="RX-like_CC"/>
</dbReference>
<evidence type="ECO:0000256" key="4">
    <source>
        <dbReference type="ARBA" id="ARBA00022741"/>
    </source>
</evidence>
<keyword evidence="4" id="KW-0547">Nucleotide-binding</keyword>
<dbReference type="PANTHER" id="PTHR23155:SF1205">
    <property type="entry name" value="DISEASE RESISTANCE PROTEIN RPM1"/>
    <property type="match status" value="1"/>
</dbReference>
<dbReference type="FunFam" id="1.10.8.430:FF:000003">
    <property type="entry name" value="Probable disease resistance protein At5g66910"/>
    <property type="match status" value="1"/>
</dbReference>
<evidence type="ECO:0000256" key="6">
    <source>
        <dbReference type="ARBA" id="ARBA00022840"/>
    </source>
</evidence>
<dbReference type="Pfam" id="PF23559">
    <property type="entry name" value="WHD_DRP"/>
    <property type="match status" value="1"/>
</dbReference>
<dbReference type="InterPro" id="IPR027417">
    <property type="entry name" value="P-loop_NTPase"/>
</dbReference>
<protein>
    <submittedName>
        <fullName evidence="12">Disease resistance protein</fullName>
    </submittedName>
</protein>
<dbReference type="Gene3D" id="3.40.50.300">
    <property type="entry name" value="P-loop containing nucleotide triphosphate hydrolases"/>
    <property type="match status" value="1"/>
</dbReference>
<dbReference type="Pfam" id="PF18052">
    <property type="entry name" value="Rx_N"/>
    <property type="match status" value="1"/>
</dbReference>
<feature type="domain" description="Disease resistance R13L4/SHOC-2-like LRR" evidence="11">
    <location>
        <begin position="575"/>
        <end position="747"/>
    </location>
</feature>
<evidence type="ECO:0000259" key="11">
    <source>
        <dbReference type="Pfam" id="PF23598"/>
    </source>
</evidence>
<dbReference type="InterPro" id="IPR042197">
    <property type="entry name" value="Apaf_helical"/>
</dbReference>
<keyword evidence="2" id="KW-0433">Leucine-rich repeat</keyword>
<feature type="domain" description="Disease resistance protein winged helix" evidence="10">
    <location>
        <begin position="429"/>
        <end position="500"/>
    </location>
</feature>
<dbReference type="Gene3D" id="1.20.5.4130">
    <property type="match status" value="1"/>
</dbReference>
<dbReference type="CDD" id="cd14798">
    <property type="entry name" value="RX-CC_like"/>
    <property type="match status" value="1"/>
</dbReference>
<feature type="compositionally biased region" description="Basic and acidic residues" evidence="7">
    <location>
        <begin position="826"/>
        <end position="835"/>
    </location>
</feature>
<feature type="region of interest" description="Disordered" evidence="7">
    <location>
        <begin position="826"/>
        <end position="852"/>
    </location>
</feature>
<dbReference type="InterPro" id="IPR058922">
    <property type="entry name" value="WHD_DRP"/>
</dbReference>
<feature type="domain" description="Disease resistance N-terminal" evidence="9">
    <location>
        <begin position="5"/>
        <end position="91"/>
    </location>
</feature>
<evidence type="ECO:0000259" key="8">
    <source>
        <dbReference type="Pfam" id="PF00931"/>
    </source>
</evidence>
<evidence type="ECO:0000313" key="12">
    <source>
        <dbReference type="EMBL" id="KAL0322423.1"/>
    </source>
</evidence>
<evidence type="ECO:0000256" key="1">
    <source>
        <dbReference type="ARBA" id="ARBA00008894"/>
    </source>
</evidence>
<dbReference type="FunFam" id="3.40.50.300:FF:001091">
    <property type="entry name" value="Probable disease resistance protein At1g61300"/>
    <property type="match status" value="1"/>
</dbReference>
<dbReference type="GO" id="GO:0098542">
    <property type="term" value="P:defense response to other organism"/>
    <property type="evidence" value="ECO:0007669"/>
    <property type="project" value="TreeGrafter"/>
</dbReference>
<dbReference type="EMBL" id="JACGWM010000016">
    <property type="protein sequence ID" value="KAL0322423.1"/>
    <property type="molecule type" value="Genomic_DNA"/>
</dbReference>
<dbReference type="Gene3D" id="1.10.8.430">
    <property type="entry name" value="Helical domain of apoptotic protease-activating factors"/>
    <property type="match status" value="1"/>
</dbReference>
<dbReference type="InterPro" id="IPR032675">
    <property type="entry name" value="LRR_dom_sf"/>
</dbReference>
<dbReference type="Pfam" id="PF23598">
    <property type="entry name" value="LRR_14"/>
    <property type="match status" value="1"/>
</dbReference>
<dbReference type="PRINTS" id="PR00364">
    <property type="entry name" value="DISEASERSIST"/>
</dbReference>
<dbReference type="GO" id="GO:0051607">
    <property type="term" value="P:defense response to virus"/>
    <property type="evidence" value="ECO:0007669"/>
    <property type="project" value="UniProtKB-ARBA"/>
</dbReference>
<dbReference type="GO" id="GO:0005524">
    <property type="term" value="F:ATP binding"/>
    <property type="evidence" value="ECO:0007669"/>
    <property type="project" value="UniProtKB-KW"/>
</dbReference>
<dbReference type="Pfam" id="PF00931">
    <property type="entry name" value="NB-ARC"/>
    <property type="match status" value="1"/>
</dbReference>